<dbReference type="PRINTS" id="PR00078">
    <property type="entry name" value="G3PDHDRGNASE"/>
</dbReference>
<proteinExistence type="inferred from homology"/>
<dbReference type="GO" id="GO:0051287">
    <property type="term" value="F:NAD binding"/>
    <property type="evidence" value="ECO:0007669"/>
    <property type="project" value="InterPro"/>
</dbReference>
<evidence type="ECO:0000256" key="12">
    <source>
        <dbReference type="ARBA" id="ARBA00023152"/>
    </source>
</evidence>
<dbReference type="AlphaFoldDB" id="A0A8J6H004"/>
<dbReference type="Proteomes" id="UP000719412">
    <property type="component" value="Unassembled WGS sequence"/>
</dbReference>
<comment type="catalytic activity">
    <reaction evidence="1">
        <text>Thiol-dependent hydrolysis of ester, thioester, amide, peptide and isopeptide bonds formed by the C-terminal Gly of ubiquitin (a 76-residue protein attached to proteins as an intracellular targeting signal).</text>
        <dbReference type="EC" id="3.4.19.12"/>
    </reaction>
</comment>
<keyword evidence="6" id="KW-0645">Protease</keyword>
<comment type="catalytic activity">
    <reaction evidence="13">
        <text>D-glyceraldehyde 3-phosphate + phosphate + NAD(+) = (2R)-3-phospho-glyceroyl phosphate + NADH + H(+)</text>
        <dbReference type="Rhea" id="RHEA:10300"/>
        <dbReference type="ChEBI" id="CHEBI:15378"/>
        <dbReference type="ChEBI" id="CHEBI:43474"/>
        <dbReference type="ChEBI" id="CHEBI:57540"/>
        <dbReference type="ChEBI" id="CHEBI:57604"/>
        <dbReference type="ChEBI" id="CHEBI:57945"/>
        <dbReference type="ChEBI" id="CHEBI:59776"/>
        <dbReference type="EC" id="1.2.1.12"/>
    </reaction>
</comment>
<accession>A0A8J6H004</accession>
<dbReference type="UniPathway" id="UPA00109">
    <property type="reaction ID" value="UER00184"/>
</dbReference>
<evidence type="ECO:0000256" key="7">
    <source>
        <dbReference type="ARBA" id="ARBA00022786"/>
    </source>
</evidence>
<dbReference type="InterPro" id="IPR020828">
    <property type="entry name" value="GlycerAld_3-P_DH_NAD(P)-bd"/>
</dbReference>
<dbReference type="Gene3D" id="3.40.50.720">
    <property type="entry name" value="NAD(P)-binding Rossmann-like Domain"/>
    <property type="match status" value="1"/>
</dbReference>
<keyword evidence="8" id="KW-0378">Hydrolase</keyword>
<evidence type="ECO:0000256" key="8">
    <source>
        <dbReference type="ARBA" id="ARBA00022801"/>
    </source>
</evidence>
<dbReference type="Pfam" id="PF02800">
    <property type="entry name" value="Gp_dh_C"/>
    <property type="match status" value="1"/>
</dbReference>
<evidence type="ECO:0000256" key="9">
    <source>
        <dbReference type="ARBA" id="ARBA00022807"/>
    </source>
</evidence>
<keyword evidence="11" id="KW-0520">NAD</keyword>
<dbReference type="Pfam" id="PF00044">
    <property type="entry name" value="Gp_dh_N"/>
    <property type="match status" value="1"/>
</dbReference>
<dbReference type="GO" id="GO:0004365">
    <property type="term" value="F:glyceraldehyde-3-phosphate dehydrogenase (NAD+) (phosphorylating) activity"/>
    <property type="evidence" value="ECO:0007669"/>
    <property type="project" value="UniProtKB-EC"/>
</dbReference>
<dbReference type="PANTHER" id="PTHR10836:SF76">
    <property type="entry name" value="GLYCERALDEHYDE-3-PHOSPHATE DEHYDROGENASE-RELATED"/>
    <property type="match status" value="1"/>
</dbReference>
<comment type="similarity">
    <text evidence="3 14">Belongs to the glyceraldehyde-3-phosphate dehydrogenase family.</text>
</comment>
<dbReference type="GO" id="GO:0050661">
    <property type="term" value="F:NADP binding"/>
    <property type="evidence" value="ECO:0007669"/>
    <property type="project" value="InterPro"/>
</dbReference>
<dbReference type="FunFam" id="3.10.20.90:FF:000064">
    <property type="entry name" value="Putative ubiquitin carboxyl-terminal hydrolase 7"/>
    <property type="match status" value="1"/>
</dbReference>
<dbReference type="PANTHER" id="PTHR10836">
    <property type="entry name" value="GLYCERALDEHYDE 3-PHOSPHATE DEHYDROGENASE"/>
    <property type="match status" value="1"/>
</dbReference>
<evidence type="ECO:0000256" key="5">
    <source>
        <dbReference type="ARBA" id="ARBA00011881"/>
    </source>
</evidence>
<evidence type="ECO:0000313" key="17">
    <source>
        <dbReference type="Proteomes" id="UP000719412"/>
    </source>
</evidence>
<dbReference type="InterPro" id="IPR020830">
    <property type="entry name" value="GlycerAld_3-P_DH_AS"/>
</dbReference>
<dbReference type="GO" id="GO:0006096">
    <property type="term" value="P:glycolytic process"/>
    <property type="evidence" value="ECO:0007669"/>
    <property type="project" value="UniProtKB-UniPathway"/>
</dbReference>
<feature type="domain" description="Glyceraldehyde 3-phosphate dehydrogenase NAD(P) binding" evidence="15">
    <location>
        <begin position="385"/>
        <end position="544"/>
    </location>
</feature>
<keyword evidence="10" id="KW-0560">Oxidoreductase</keyword>
<dbReference type="FunFam" id="3.10.20.90:FF:000057">
    <property type="entry name" value="Putative ubiquitin carboxyl-terminal hydrolase 7"/>
    <property type="match status" value="1"/>
</dbReference>
<dbReference type="SMART" id="SM00846">
    <property type="entry name" value="Gp_dh_N"/>
    <property type="match status" value="1"/>
</dbReference>
<dbReference type="InterPro" id="IPR020829">
    <property type="entry name" value="GlycerAld_3-P_DH_cat"/>
</dbReference>
<dbReference type="SUPFAM" id="SSF55347">
    <property type="entry name" value="Glyceraldehyde-3-phosphate dehydrogenase-like, C-terminal domain"/>
    <property type="match status" value="1"/>
</dbReference>
<dbReference type="GO" id="GO:0005829">
    <property type="term" value="C:cytosol"/>
    <property type="evidence" value="ECO:0007669"/>
    <property type="project" value="TreeGrafter"/>
</dbReference>
<dbReference type="Pfam" id="PF12436">
    <property type="entry name" value="USP7_ICP0_bdg"/>
    <property type="match status" value="1"/>
</dbReference>
<dbReference type="FunFam" id="3.30.360.10:FF:000001">
    <property type="entry name" value="Glyceraldehyde-3-phosphate dehydrogenase"/>
    <property type="match status" value="1"/>
</dbReference>
<evidence type="ECO:0000256" key="6">
    <source>
        <dbReference type="ARBA" id="ARBA00022670"/>
    </source>
</evidence>
<dbReference type="InterPro" id="IPR024729">
    <property type="entry name" value="USP7_ICP0-binding_dom"/>
</dbReference>
<organism evidence="16 17">
    <name type="scientific">Tenebrio molitor</name>
    <name type="common">Yellow mealworm beetle</name>
    <dbReference type="NCBI Taxonomy" id="7067"/>
    <lineage>
        <taxon>Eukaryota</taxon>
        <taxon>Metazoa</taxon>
        <taxon>Ecdysozoa</taxon>
        <taxon>Arthropoda</taxon>
        <taxon>Hexapoda</taxon>
        <taxon>Insecta</taxon>
        <taxon>Pterygota</taxon>
        <taxon>Neoptera</taxon>
        <taxon>Endopterygota</taxon>
        <taxon>Coleoptera</taxon>
        <taxon>Polyphaga</taxon>
        <taxon>Cucujiformia</taxon>
        <taxon>Tenebrionidae</taxon>
        <taxon>Tenebrio</taxon>
    </lineage>
</organism>
<dbReference type="Pfam" id="PF14533">
    <property type="entry name" value="USP7_C2"/>
    <property type="match status" value="1"/>
</dbReference>
<gene>
    <name evidence="16" type="ORF">GEV33_013526</name>
</gene>
<evidence type="ECO:0000256" key="1">
    <source>
        <dbReference type="ARBA" id="ARBA00000707"/>
    </source>
</evidence>
<dbReference type="EMBL" id="JABDTM020028243">
    <property type="protein sequence ID" value="KAH0809260.1"/>
    <property type="molecule type" value="Genomic_DNA"/>
</dbReference>
<keyword evidence="7" id="KW-0833">Ubl conjugation pathway</keyword>
<reference evidence="16" key="2">
    <citation type="submission" date="2021-08" db="EMBL/GenBank/DDBJ databases">
        <authorList>
            <person name="Eriksson T."/>
        </authorList>
    </citation>
    <scope>NUCLEOTIDE SEQUENCE</scope>
    <source>
        <strain evidence="16">Stoneville</strain>
        <tissue evidence="16">Whole head</tissue>
    </source>
</reference>
<protein>
    <recommendedName>
        <fullName evidence="15">Glyceraldehyde 3-phosphate dehydrogenase NAD(P) binding domain-containing protein</fullName>
    </recommendedName>
</protein>
<evidence type="ECO:0000256" key="10">
    <source>
        <dbReference type="ARBA" id="ARBA00023002"/>
    </source>
</evidence>
<dbReference type="PROSITE" id="PS00071">
    <property type="entry name" value="GAPDH"/>
    <property type="match status" value="1"/>
</dbReference>
<dbReference type="GO" id="GO:0004843">
    <property type="term" value="F:cysteine-type deubiquitinase activity"/>
    <property type="evidence" value="ECO:0007669"/>
    <property type="project" value="UniProtKB-EC"/>
</dbReference>
<evidence type="ECO:0000256" key="11">
    <source>
        <dbReference type="ARBA" id="ARBA00023027"/>
    </source>
</evidence>
<comment type="caution">
    <text evidence="16">The sequence shown here is derived from an EMBL/GenBank/DDBJ whole genome shotgun (WGS) entry which is preliminary data.</text>
</comment>
<evidence type="ECO:0000259" key="15">
    <source>
        <dbReference type="SMART" id="SM00846"/>
    </source>
</evidence>
<dbReference type="InterPro" id="IPR029346">
    <property type="entry name" value="USP_C"/>
</dbReference>
<dbReference type="FunFam" id="3.40.50.720:FF:000001">
    <property type="entry name" value="Glyceraldehyde-3-phosphate dehydrogenase"/>
    <property type="match status" value="1"/>
</dbReference>
<evidence type="ECO:0000256" key="3">
    <source>
        <dbReference type="ARBA" id="ARBA00007406"/>
    </source>
</evidence>
<sequence>MYDPKQKKIHYCGHSYLPVTSKLSELVPLLNERAGFPPDTELVLYEEIRPNMIEKITNFNEPLEKVLDELMDGDIILFEKEEREEFSDLPTCIDYFKDLYYRVEVTFVDKCTPNDPGFTMELSQRMTYDQLARAVAQRVGTDPYLLQFFKCQNYKDSPGHPLRCTFEGTLKDLLVFSKPKAPKKIFYQQLSIRVNELENKKQFKCIYVGPSVLEEKEIILYPNKRGTVSDLLEEAKKQIEFGEGSTGKLRFTEVSCNKVAMGPKEDTPLDHLVINAAKIYRIEEVPRDELHIQEDEMLISCAHFQKEVFSTFGLPFLLKIKQGEPFSKVKERIQKRLGVPEKEFEKYKFSIVAMGRQQVLQDDEYIVNLADFRPLPNQDFVVVMVKIGVNGFGRIGRLVVRRCFQKLKEAKCSSNEDVPHVVAINDPYLSAEHMANLFKYDSTHGIYQGDITVIGSCLKVDGQIIDVTNEKAPEKIPWGKSCPKYVVDATGLYKSYDKASALIHDTAERVLLTYPSKDDVPMFVFGVNQDDYCNELKVVSNASCTTNCLAPLVKVIHENFKIECGLMTTIHAVTPSQNTLDGPAKKNYRIGRGAFQNIIPSSTGAAKAIGKIMPDLAGKLTGIAARVPVPDGSMVDLTVVLDTPADYDLIKCKVKEAADGPMNGILAYTDEEIVSSDIIGDSRSSIFDAGAGVALTRNFVKLIAWYDNEWGYACRVVDLLKYMASREC</sequence>
<comment type="similarity">
    <text evidence="4">Belongs to the peptidase C19 family.</text>
</comment>
<keyword evidence="17" id="KW-1185">Reference proteome</keyword>
<evidence type="ECO:0000256" key="2">
    <source>
        <dbReference type="ARBA" id="ARBA00004869"/>
    </source>
</evidence>
<comment type="subunit">
    <text evidence="5">Homotetramer.</text>
</comment>
<comment type="pathway">
    <text evidence="2">Carbohydrate degradation; glycolysis; pyruvate from D-glyceraldehyde 3-phosphate: step 1/5.</text>
</comment>
<dbReference type="SUPFAM" id="SSF51735">
    <property type="entry name" value="NAD(P)-binding Rossmann-fold domains"/>
    <property type="match status" value="1"/>
</dbReference>
<keyword evidence="9" id="KW-0788">Thiol protease</keyword>
<keyword evidence="12" id="KW-0324">Glycolysis</keyword>
<evidence type="ECO:0000256" key="13">
    <source>
        <dbReference type="ARBA" id="ARBA00047698"/>
    </source>
</evidence>
<dbReference type="Gene3D" id="3.30.360.10">
    <property type="entry name" value="Dihydrodipicolinate Reductase, domain 2"/>
    <property type="match status" value="1"/>
</dbReference>
<dbReference type="InterPro" id="IPR036291">
    <property type="entry name" value="NAD(P)-bd_dom_sf"/>
</dbReference>
<dbReference type="NCBIfam" id="TIGR01534">
    <property type="entry name" value="GAPDH-I"/>
    <property type="match status" value="1"/>
</dbReference>
<dbReference type="GO" id="GO:0006006">
    <property type="term" value="P:glucose metabolic process"/>
    <property type="evidence" value="ECO:0007669"/>
    <property type="project" value="InterPro"/>
</dbReference>
<dbReference type="CDD" id="cd18126">
    <property type="entry name" value="GAPDH_I_C"/>
    <property type="match status" value="1"/>
</dbReference>
<evidence type="ECO:0000313" key="16">
    <source>
        <dbReference type="EMBL" id="KAH0809260.1"/>
    </source>
</evidence>
<evidence type="ECO:0000256" key="4">
    <source>
        <dbReference type="ARBA" id="ARBA00009085"/>
    </source>
</evidence>
<dbReference type="CDD" id="cd05214">
    <property type="entry name" value="GAPDH_I_N"/>
    <property type="match status" value="1"/>
</dbReference>
<name>A0A8J6H004_TENMO</name>
<dbReference type="InterPro" id="IPR006424">
    <property type="entry name" value="Glyceraldehyde-3-P_DH_1"/>
</dbReference>
<dbReference type="InterPro" id="IPR020831">
    <property type="entry name" value="GlycerAld/Erythrose_P_DH"/>
</dbReference>
<dbReference type="Gene3D" id="3.10.20.90">
    <property type="entry name" value="Phosphatidylinositol 3-kinase Catalytic Subunit, Chain A, domain 1"/>
    <property type="match status" value="2"/>
</dbReference>
<dbReference type="GO" id="GO:0006508">
    <property type="term" value="P:proteolysis"/>
    <property type="evidence" value="ECO:0007669"/>
    <property type="project" value="UniProtKB-KW"/>
</dbReference>
<evidence type="ECO:0000256" key="14">
    <source>
        <dbReference type="RuleBase" id="RU000397"/>
    </source>
</evidence>
<reference evidence="16" key="1">
    <citation type="journal article" date="2020" name="J Insects Food Feed">
        <title>The yellow mealworm (Tenebrio molitor) genome: a resource for the emerging insects as food and feed industry.</title>
        <authorList>
            <person name="Eriksson T."/>
            <person name="Andere A."/>
            <person name="Kelstrup H."/>
            <person name="Emery V."/>
            <person name="Picard C."/>
        </authorList>
    </citation>
    <scope>NUCLEOTIDE SEQUENCE</scope>
    <source>
        <strain evidence="16">Stoneville</strain>
        <tissue evidence="16">Whole head</tissue>
    </source>
</reference>